<name>Q4RR61_TETNG</name>
<dbReference type="EMBL" id="CAAE01015003">
    <property type="protein sequence ID" value="CAG09121.1"/>
    <property type="molecule type" value="Genomic_DNA"/>
</dbReference>
<protein>
    <submittedName>
        <fullName evidence="2">(spotted green pufferfish) hypothetical protein</fullName>
    </submittedName>
</protein>
<reference evidence="2" key="2">
    <citation type="submission" date="2004-02" db="EMBL/GenBank/DDBJ databases">
        <authorList>
            <consortium name="Genoscope"/>
            <consortium name="Whitehead Institute Centre for Genome Research"/>
        </authorList>
    </citation>
    <scope>NUCLEOTIDE SEQUENCE</scope>
</reference>
<dbReference type="AlphaFoldDB" id="Q4RR61"/>
<feature type="region of interest" description="Disordered" evidence="1">
    <location>
        <begin position="81"/>
        <end position="101"/>
    </location>
</feature>
<comment type="caution">
    <text evidence="2">The sequence shown here is derived from an EMBL/GenBank/DDBJ whole genome shotgun (WGS) entry which is preliminary data.</text>
</comment>
<evidence type="ECO:0000313" key="2">
    <source>
        <dbReference type="EMBL" id="CAG09121.1"/>
    </source>
</evidence>
<dbReference type="OrthoDB" id="9940597at2759"/>
<sequence>MSTESQECVLCTDSAPCDVSTPVPDFFEDSLPLPAQAYLKTKWQDNRMSTKQVTITVTQSIHQVDKNKKVKKSLTTYEVMKPAGSGKQVTTQKHLRAGDSE</sequence>
<dbReference type="KEGG" id="tng:GSTEN00030306G001"/>
<reference evidence="2" key="1">
    <citation type="journal article" date="2004" name="Nature">
        <title>Genome duplication in the teleost fish Tetraodon nigroviridis reveals the early vertebrate proto-karyotype.</title>
        <authorList>
            <person name="Jaillon O."/>
            <person name="Aury J.-M."/>
            <person name="Brunet F."/>
            <person name="Petit J.-L."/>
            <person name="Stange-Thomann N."/>
            <person name="Mauceli E."/>
            <person name="Bouneau L."/>
            <person name="Fischer C."/>
            <person name="Ozouf-Costaz C."/>
            <person name="Bernot A."/>
            <person name="Nicaud S."/>
            <person name="Jaffe D."/>
            <person name="Fisher S."/>
            <person name="Lutfalla G."/>
            <person name="Dossat C."/>
            <person name="Segurens B."/>
            <person name="Dasilva C."/>
            <person name="Salanoubat M."/>
            <person name="Levy M."/>
            <person name="Boudet N."/>
            <person name="Castellano S."/>
            <person name="Anthouard V."/>
            <person name="Jubin C."/>
            <person name="Castelli V."/>
            <person name="Katinka M."/>
            <person name="Vacherie B."/>
            <person name="Biemont C."/>
            <person name="Skalli Z."/>
            <person name="Cattolico L."/>
            <person name="Poulain J."/>
            <person name="De Berardinis V."/>
            <person name="Cruaud C."/>
            <person name="Duprat S."/>
            <person name="Brottier P."/>
            <person name="Coutanceau J.-P."/>
            <person name="Gouzy J."/>
            <person name="Parra G."/>
            <person name="Lardier G."/>
            <person name="Chapple C."/>
            <person name="McKernan K.J."/>
            <person name="McEwan P."/>
            <person name="Bosak S."/>
            <person name="Kellis M."/>
            <person name="Volff J.-N."/>
            <person name="Guigo R."/>
            <person name="Zody M.C."/>
            <person name="Mesirov J."/>
            <person name="Lindblad-Toh K."/>
            <person name="Birren B."/>
            <person name="Nusbaum C."/>
            <person name="Kahn D."/>
            <person name="Robinson-Rechavi M."/>
            <person name="Laudet V."/>
            <person name="Schachter V."/>
            <person name="Quetier F."/>
            <person name="Saurin W."/>
            <person name="Scarpelli C."/>
            <person name="Wincker P."/>
            <person name="Lander E.S."/>
            <person name="Weissenbach J."/>
            <person name="Roest Crollius H."/>
        </authorList>
    </citation>
    <scope>NUCLEOTIDE SEQUENCE [LARGE SCALE GENOMIC DNA]</scope>
</reference>
<organism evidence="2">
    <name type="scientific">Tetraodon nigroviridis</name>
    <name type="common">Spotted green pufferfish</name>
    <name type="synonym">Chelonodon nigroviridis</name>
    <dbReference type="NCBI Taxonomy" id="99883"/>
    <lineage>
        <taxon>Eukaryota</taxon>
        <taxon>Metazoa</taxon>
        <taxon>Chordata</taxon>
        <taxon>Craniata</taxon>
        <taxon>Vertebrata</taxon>
        <taxon>Euteleostomi</taxon>
        <taxon>Actinopterygii</taxon>
        <taxon>Neopterygii</taxon>
        <taxon>Teleostei</taxon>
        <taxon>Neoteleostei</taxon>
        <taxon>Acanthomorphata</taxon>
        <taxon>Eupercaria</taxon>
        <taxon>Tetraodontiformes</taxon>
        <taxon>Tetradontoidea</taxon>
        <taxon>Tetraodontidae</taxon>
        <taxon>Tetraodon</taxon>
    </lineage>
</organism>
<evidence type="ECO:0000256" key="1">
    <source>
        <dbReference type="SAM" id="MobiDB-lite"/>
    </source>
</evidence>
<accession>Q4RR61</accession>
<gene>
    <name evidence="2" type="ORF">GSTENG00030306001</name>
</gene>
<proteinExistence type="predicted"/>